<evidence type="ECO:0000256" key="3">
    <source>
        <dbReference type="ARBA" id="ARBA00023014"/>
    </source>
</evidence>
<dbReference type="PANTHER" id="PTHR30548">
    <property type="entry name" value="2-HYDROXYGLUTARYL-COA DEHYDRATASE, D-COMPONENT-RELATED"/>
    <property type="match status" value="1"/>
</dbReference>
<keyword evidence="3" id="KW-0479">Metal-binding</keyword>
<comment type="similarity">
    <text evidence="2">Belongs to the FldB/FldC dehydratase alpha/beta subunit family.</text>
</comment>
<dbReference type="Gene3D" id="3.40.50.11900">
    <property type="match status" value="1"/>
</dbReference>
<dbReference type="RefSeq" id="WP_013624224.1">
    <property type="nucleotide sequence ID" value="NC_015172.1"/>
</dbReference>
<dbReference type="HOGENOM" id="CLU_578420_0_0_9"/>
<dbReference type="InterPro" id="IPR010327">
    <property type="entry name" value="FldB/FldC_alpha/beta"/>
</dbReference>
<gene>
    <name evidence="4" type="ordered locus">Sgly_1019</name>
</gene>
<dbReference type="Gene3D" id="1.20.1270.370">
    <property type="match status" value="1"/>
</dbReference>
<dbReference type="AlphaFoldDB" id="F0STR3"/>
<dbReference type="GO" id="GO:0051536">
    <property type="term" value="F:iron-sulfur cluster binding"/>
    <property type="evidence" value="ECO:0007669"/>
    <property type="project" value="UniProtKB-KW"/>
</dbReference>
<evidence type="ECO:0000256" key="1">
    <source>
        <dbReference type="ARBA" id="ARBA00001966"/>
    </source>
</evidence>
<reference evidence="4 5" key="1">
    <citation type="journal article" date="2011" name="Stand. Genomic Sci.">
        <title>Complete genome sequence of Syntrophobotulus glycolicus type strain (FlGlyR).</title>
        <authorList>
            <person name="Han C."/>
            <person name="Mwirichia R."/>
            <person name="Chertkov O."/>
            <person name="Held B."/>
            <person name="Lapidus A."/>
            <person name="Nolan M."/>
            <person name="Lucas S."/>
            <person name="Hammon N."/>
            <person name="Deshpande S."/>
            <person name="Cheng J.F."/>
            <person name="Tapia R."/>
            <person name="Goodwin L."/>
            <person name="Pitluck S."/>
            <person name="Huntemann M."/>
            <person name="Liolios K."/>
            <person name="Ivanova N."/>
            <person name="Pagani I."/>
            <person name="Mavromatis K."/>
            <person name="Ovchinikova G."/>
            <person name="Pati A."/>
            <person name="Chen A."/>
            <person name="Palaniappan K."/>
            <person name="Land M."/>
            <person name="Hauser L."/>
            <person name="Brambilla E.M."/>
            <person name="Rohde M."/>
            <person name="Spring S."/>
            <person name="Sikorski J."/>
            <person name="Goker M."/>
            <person name="Woyke T."/>
            <person name="Bristow J."/>
            <person name="Eisen J.A."/>
            <person name="Markowitz V."/>
            <person name="Hugenholtz P."/>
            <person name="Kyrpides N.C."/>
            <person name="Klenk H.P."/>
            <person name="Detter J.C."/>
        </authorList>
    </citation>
    <scope>NUCLEOTIDE SEQUENCE [LARGE SCALE GENOMIC DNA]</scope>
    <source>
        <strain evidence="5">DSM 8271 / FlGlyR</strain>
    </source>
</reference>
<sequence>MSDLNNLFKFPEELKEDFLKTADIIYRDGSRTAPEEIWHYLTEIGPVKYPNLYDNSPEYGRRFSGDNLPYSLKHNYLLMTMNDRMTKAKEQDVPVVFVQGGQSVDPYYAAGAIALRPASTGIWARRKEEGLDLNQDAVRSADDKEKAYRAISFEACNTAGYEHIQEGNLPVDLIAPYSCLRCSDVSYGLEAHRHGNKKNVKLFLADYPLDHQKDKEWAIEYFAANIKRLIETIDDLTGKTTTTEDLRKEIKLHNEGRKLAIEIAELWWSAQIPPTNGKDRRDLFQLGGMELHGDPEASLGLLHEAKANIQYRVENKIKGDGVADNPARIFVCGSCVFPNEYQTEAAGGIIVGNDNHWSDITTLVEEEGDPFYNLSKAILSYPYEQPIKERAQWTIEQIKKSRADGVVFLYNWGCNTQSAVARALVDEIKSNTGLPTLIVEHEFGTKQSEQLQNRINAFVEMLG</sequence>
<comment type="cofactor">
    <cofactor evidence="1">
        <name>[4Fe-4S] cluster</name>
        <dbReference type="ChEBI" id="CHEBI:49883"/>
    </cofactor>
</comment>
<dbReference type="PANTHER" id="PTHR30548:SF2">
    <property type="entry name" value="2-HYDROXYACYL-COA DEHYDRATASE,D-COMPONENT"/>
    <property type="match status" value="1"/>
</dbReference>
<keyword evidence="3" id="KW-0408">Iron</keyword>
<keyword evidence="3" id="KW-0411">Iron-sulfur</keyword>
<accession>F0STR3</accession>
<dbReference type="eggNOG" id="COG1775">
    <property type="taxonomic scope" value="Bacteria"/>
</dbReference>
<dbReference type="EMBL" id="CP002547">
    <property type="protein sequence ID" value="ADY55353.1"/>
    <property type="molecule type" value="Genomic_DNA"/>
</dbReference>
<dbReference type="STRING" id="645991.Sgly_1019"/>
<reference evidence="5" key="2">
    <citation type="submission" date="2011-02" db="EMBL/GenBank/DDBJ databases">
        <title>The complete genome of Syntrophobotulus glycolicus DSM 8271.</title>
        <authorList>
            <person name="Lucas S."/>
            <person name="Copeland A."/>
            <person name="Lapidus A."/>
            <person name="Bruce D."/>
            <person name="Goodwin L."/>
            <person name="Pitluck S."/>
            <person name="Kyrpides N."/>
            <person name="Mavromatis K."/>
            <person name="Pagani I."/>
            <person name="Ivanova N."/>
            <person name="Mikhailova N."/>
            <person name="Chertkov O."/>
            <person name="Held B."/>
            <person name="Detter J.C."/>
            <person name="Tapia R."/>
            <person name="Han C."/>
            <person name="Land M."/>
            <person name="Hauser L."/>
            <person name="Markowitz V."/>
            <person name="Cheng J.-F."/>
            <person name="Hugenholtz P."/>
            <person name="Woyke T."/>
            <person name="Wu D."/>
            <person name="Spring S."/>
            <person name="Schroeder M."/>
            <person name="Brambilla E."/>
            <person name="Klenk H.-P."/>
            <person name="Eisen J.A."/>
        </authorList>
    </citation>
    <scope>NUCLEOTIDE SEQUENCE [LARGE SCALE GENOMIC DNA]</scope>
    <source>
        <strain evidence="5">DSM 8271 / FlGlyR</strain>
    </source>
</reference>
<protein>
    <submittedName>
        <fullName evidence="4">2-hydroxyglutaryl-CoA dehydratase D-component</fullName>
    </submittedName>
</protein>
<proteinExistence type="inferred from homology"/>
<dbReference type="KEGG" id="sgy:Sgly_1019"/>
<keyword evidence="5" id="KW-1185">Reference proteome</keyword>
<organism evidence="4 5">
    <name type="scientific">Syntrophobotulus glycolicus (strain DSM 8271 / FlGlyR)</name>
    <dbReference type="NCBI Taxonomy" id="645991"/>
    <lineage>
        <taxon>Bacteria</taxon>
        <taxon>Bacillati</taxon>
        <taxon>Bacillota</taxon>
        <taxon>Clostridia</taxon>
        <taxon>Eubacteriales</taxon>
        <taxon>Desulfitobacteriaceae</taxon>
        <taxon>Syntrophobotulus</taxon>
    </lineage>
</organism>
<dbReference type="GO" id="GO:0016836">
    <property type="term" value="F:hydro-lyase activity"/>
    <property type="evidence" value="ECO:0007669"/>
    <property type="project" value="UniProtKB-ARBA"/>
</dbReference>
<evidence type="ECO:0000313" key="5">
    <source>
        <dbReference type="Proteomes" id="UP000007488"/>
    </source>
</evidence>
<dbReference type="Pfam" id="PF06050">
    <property type="entry name" value="HGD-D"/>
    <property type="match status" value="1"/>
</dbReference>
<dbReference type="OrthoDB" id="9810278at2"/>
<evidence type="ECO:0000313" key="4">
    <source>
        <dbReference type="EMBL" id="ADY55353.1"/>
    </source>
</evidence>
<evidence type="ECO:0000256" key="2">
    <source>
        <dbReference type="ARBA" id="ARBA00005806"/>
    </source>
</evidence>
<name>F0STR3_SYNGF</name>
<dbReference type="Proteomes" id="UP000007488">
    <property type="component" value="Chromosome"/>
</dbReference>